<dbReference type="InterPro" id="IPR049315">
    <property type="entry name" value="GDC-P_N"/>
</dbReference>
<evidence type="ECO:0000256" key="7">
    <source>
        <dbReference type="ARBA" id="ARBA00049026"/>
    </source>
</evidence>
<comment type="cofactor">
    <cofactor evidence="1 8 9">
        <name>pyridoxal 5'-phosphate</name>
        <dbReference type="ChEBI" id="CHEBI:597326"/>
    </cofactor>
</comment>
<dbReference type="InterPro" id="IPR015421">
    <property type="entry name" value="PyrdxlP-dep_Trfase_major"/>
</dbReference>
<dbReference type="GO" id="GO:0019464">
    <property type="term" value="P:glycine decarboxylation via glycine cleavage system"/>
    <property type="evidence" value="ECO:0007669"/>
    <property type="project" value="UniProtKB-UniRule"/>
</dbReference>
<dbReference type="NCBIfam" id="TIGR00461">
    <property type="entry name" value="gcvP"/>
    <property type="match status" value="1"/>
</dbReference>
<dbReference type="Pfam" id="PF21478">
    <property type="entry name" value="GcvP2_C"/>
    <property type="match status" value="1"/>
</dbReference>
<keyword evidence="6 8" id="KW-0560">Oxidoreductase</keyword>
<comment type="similarity">
    <text evidence="3 8">Belongs to the GcvP family.</text>
</comment>
<evidence type="ECO:0000256" key="9">
    <source>
        <dbReference type="PIRSR" id="PIRSR603437-50"/>
    </source>
</evidence>
<dbReference type="InterPro" id="IPR003437">
    <property type="entry name" value="GcvP"/>
</dbReference>
<dbReference type="GO" id="GO:0016594">
    <property type="term" value="F:glycine binding"/>
    <property type="evidence" value="ECO:0007669"/>
    <property type="project" value="TreeGrafter"/>
</dbReference>
<dbReference type="Gene3D" id="3.40.640.10">
    <property type="entry name" value="Type I PLP-dependent aspartate aminotransferase-like (Major domain)"/>
    <property type="match status" value="2"/>
</dbReference>
<dbReference type="HAMAP" id="MF_00711">
    <property type="entry name" value="GcvP"/>
    <property type="match status" value="1"/>
</dbReference>
<organism evidence="12 13">
    <name type="scientific">Auraticoccus cholistanensis</name>
    <dbReference type="NCBI Taxonomy" id="2656650"/>
    <lineage>
        <taxon>Bacteria</taxon>
        <taxon>Bacillati</taxon>
        <taxon>Actinomycetota</taxon>
        <taxon>Actinomycetes</taxon>
        <taxon>Propionibacteriales</taxon>
        <taxon>Propionibacteriaceae</taxon>
        <taxon>Auraticoccus</taxon>
    </lineage>
</organism>
<dbReference type="GO" id="GO:0030170">
    <property type="term" value="F:pyridoxal phosphate binding"/>
    <property type="evidence" value="ECO:0007669"/>
    <property type="project" value="TreeGrafter"/>
</dbReference>
<dbReference type="GO" id="GO:0005960">
    <property type="term" value="C:glycine cleavage complex"/>
    <property type="evidence" value="ECO:0007669"/>
    <property type="project" value="TreeGrafter"/>
</dbReference>
<dbReference type="Pfam" id="PF02347">
    <property type="entry name" value="GDC-P"/>
    <property type="match status" value="2"/>
</dbReference>
<dbReference type="FunFam" id="3.40.640.10:FF:000007">
    <property type="entry name" value="glycine dehydrogenase (Decarboxylating), mitochondrial"/>
    <property type="match status" value="1"/>
</dbReference>
<dbReference type="PANTHER" id="PTHR11773">
    <property type="entry name" value="GLYCINE DEHYDROGENASE, DECARBOXYLATING"/>
    <property type="match status" value="1"/>
</dbReference>
<feature type="domain" description="Glycine cleavage system P-protein N-terminal" evidence="10">
    <location>
        <begin position="485"/>
        <end position="741"/>
    </location>
</feature>
<dbReference type="EMBL" id="WPCU01000005">
    <property type="protein sequence ID" value="MVA75795.1"/>
    <property type="molecule type" value="Genomic_DNA"/>
</dbReference>
<keyword evidence="5 8" id="KW-0663">Pyridoxal phosphate</keyword>
<evidence type="ECO:0000256" key="4">
    <source>
        <dbReference type="ARBA" id="ARBA00011690"/>
    </source>
</evidence>
<comment type="caution">
    <text evidence="12">The sequence shown here is derived from an EMBL/GenBank/DDBJ whole genome shotgun (WGS) entry which is preliminary data.</text>
</comment>
<feature type="modified residue" description="N6-(pyridoxal phosphate)lysine" evidence="8 9">
    <location>
        <position position="714"/>
    </location>
</feature>
<evidence type="ECO:0000259" key="10">
    <source>
        <dbReference type="Pfam" id="PF02347"/>
    </source>
</evidence>
<evidence type="ECO:0000256" key="8">
    <source>
        <dbReference type="HAMAP-Rule" id="MF_00711"/>
    </source>
</evidence>
<comment type="catalytic activity">
    <reaction evidence="7 8">
        <text>N(6)-[(R)-lipoyl]-L-lysyl-[glycine-cleavage complex H protein] + glycine + H(+) = N(6)-[(R)-S(8)-aminomethyldihydrolipoyl]-L-lysyl-[glycine-cleavage complex H protein] + CO2</text>
        <dbReference type="Rhea" id="RHEA:24304"/>
        <dbReference type="Rhea" id="RHEA-COMP:10494"/>
        <dbReference type="Rhea" id="RHEA-COMP:10495"/>
        <dbReference type="ChEBI" id="CHEBI:15378"/>
        <dbReference type="ChEBI" id="CHEBI:16526"/>
        <dbReference type="ChEBI" id="CHEBI:57305"/>
        <dbReference type="ChEBI" id="CHEBI:83099"/>
        <dbReference type="ChEBI" id="CHEBI:83143"/>
        <dbReference type="EC" id="1.4.4.2"/>
    </reaction>
</comment>
<evidence type="ECO:0000256" key="1">
    <source>
        <dbReference type="ARBA" id="ARBA00001933"/>
    </source>
</evidence>
<dbReference type="Gene3D" id="3.90.1150.10">
    <property type="entry name" value="Aspartate Aminotransferase, domain 1"/>
    <property type="match status" value="2"/>
</dbReference>
<dbReference type="InterPro" id="IPR049316">
    <property type="entry name" value="GDC-P_C"/>
</dbReference>
<gene>
    <name evidence="8 12" type="primary">gcvP</name>
    <name evidence="12" type="ORF">GC722_07135</name>
</gene>
<dbReference type="GO" id="GO:0005829">
    <property type="term" value="C:cytosol"/>
    <property type="evidence" value="ECO:0007669"/>
    <property type="project" value="TreeGrafter"/>
</dbReference>
<comment type="subunit">
    <text evidence="4 8">The glycine cleavage system is composed of four proteins: P, T, L and H.</text>
</comment>
<dbReference type="EC" id="1.4.4.2" evidence="8"/>
<evidence type="ECO:0000259" key="11">
    <source>
        <dbReference type="Pfam" id="PF21478"/>
    </source>
</evidence>
<dbReference type="PANTHER" id="PTHR11773:SF1">
    <property type="entry name" value="GLYCINE DEHYDROGENASE (DECARBOXYLATING), MITOCHONDRIAL"/>
    <property type="match status" value="1"/>
</dbReference>
<evidence type="ECO:0000256" key="5">
    <source>
        <dbReference type="ARBA" id="ARBA00022898"/>
    </source>
</evidence>
<dbReference type="NCBIfam" id="NF003346">
    <property type="entry name" value="PRK04366.1"/>
    <property type="match status" value="1"/>
</dbReference>
<protein>
    <recommendedName>
        <fullName evidence="8">Glycine dehydrogenase (decarboxylating)</fullName>
        <ecNumber evidence="8">1.4.4.2</ecNumber>
    </recommendedName>
    <alternativeName>
        <fullName evidence="8">Glycine cleavage system P-protein</fullName>
    </alternativeName>
    <alternativeName>
        <fullName evidence="8">Glycine decarboxylase</fullName>
    </alternativeName>
    <alternativeName>
        <fullName evidence="8">Glycine dehydrogenase (aminomethyl-transferring)</fullName>
    </alternativeName>
</protein>
<dbReference type="GO" id="GO:0004375">
    <property type="term" value="F:glycine dehydrogenase (decarboxylating) activity"/>
    <property type="evidence" value="ECO:0007669"/>
    <property type="project" value="UniProtKB-EC"/>
</dbReference>
<evidence type="ECO:0000256" key="6">
    <source>
        <dbReference type="ARBA" id="ARBA00023002"/>
    </source>
</evidence>
<dbReference type="Proteomes" id="UP000435304">
    <property type="component" value="Unassembled WGS sequence"/>
</dbReference>
<feature type="domain" description="Glycine dehydrogenase C-terminal" evidence="11">
    <location>
        <begin position="786"/>
        <end position="906"/>
    </location>
</feature>
<comment type="function">
    <text evidence="2 8">The glycine cleavage system catalyzes the degradation of glycine. The P protein binds the alpha-amino group of glycine through its pyridoxal phosphate cofactor; CO(2) is released and the remaining methylamine moiety is then transferred to the lipoamide cofactor of the H protein.</text>
</comment>
<dbReference type="SUPFAM" id="SSF53383">
    <property type="entry name" value="PLP-dependent transferases"/>
    <property type="match status" value="2"/>
</dbReference>
<evidence type="ECO:0000313" key="13">
    <source>
        <dbReference type="Proteomes" id="UP000435304"/>
    </source>
</evidence>
<sequence>MSVVHATDHPTAAAPEAVPAADLRAAAFVHRHVGVAEDDRAAMLRTLGLDDVEQLLQRAVPQRIRLREPLALPAPMSEHQAQTALAELAGRNRPCTAMIGLGYHGTLTPAVIRRNVLEDPAWYTAYTPYQPEISQGRLEALLNFQTVVSDLTGLPIAGASLLDESTAVAEAMALCRRTVKKGAVFLLDADTLPQTVAVVRTRARALGIDVVVAEGDLVTALQTHEAFGVLVQTPGASGALRPVEELAAVADKAHENGAMVVAACDLLALTITADVASWGADIAVGSSQRLGVPLFYGGPHAGFMAVREGLQRSLPGRLVGVSVDADGTPAYRLALQTREQHIRREKATSNICTAQVLLAVAAGMYAVYHGPEGLRRIALGLHRSARRVAAALQAAGIVVRHTSFFDTLEVSVPHRGRAVVAAARQAGLHIRAIDADTVGVSIGEDATEHDLQNLCEAFGATLTDDVLGDLAGQRRTRDFLTHPVFNTHHSETQMLRYLRALSDRDFALDRGMIPLGSCTMKLNATTEMEPISLPGFADLHPFAPKEDAGGYHDLVATLEEWLAEITGYARVSIQPNAGSQGEFAGLLAIRAYHRSRGDDERVVCLIPSSAHGTNAASAAMAGMKVVVVGATPDGAVDMDDLHAKIEAHRDRLAAIMVTYPSTHGVFEETITDLCDAVHEAGGQVYVDGANLNALVGLAKPGEFGADVSHLNLHKTFCIPHGGGGPGVGPVAVGAHLAPFLPSHPMLDVGPATGVGPISGAPYGSAGILPISWAYIAMMGADGLRRATEQAVLSANYVARRLGEHYPVLYTGRDGFVAHECILDLRALTKASGITVDDVAKRLIDYGFHAPTMSFPVAGTLMVEPTESEDLAELDRFCEAMISIRAEIARVESGEWGADNPLAQAPHTLARVTADEWDHPYSRTVAAYPAGRGSGPVAAGRGDKYWPAVARIDGAYGDRNLVCSCPPPEAFED</sequence>
<dbReference type="InterPro" id="IPR015424">
    <property type="entry name" value="PyrdxlP-dep_Trfase"/>
</dbReference>
<proteinExistence type="inferred from homology"/>
<reference evidence="12 13" key="1">
    <citation type="submission" date="2019-12" db="EMBL/GenBank/DDBJ databases">
        <title>Auraticoccus cholistani sp. nov., an actinomycete isolated from soil of Cholistan desert.</title>
        <authorList>
            <person name="Cheema M.T."/>
        </authorList>
    </citation>
    <scope>NUCLEOTIDE SEQUENCE [LARGE SCALE GENOMIC DNA]</scope>
    <source>
        <strain evidence="12 13">F435</strain>
    </source>
</reference>
<evidence type="ECO:0000256" key="2">
    <source>
        <dbReference type="ARBA" id="ARBA00003788"/>
    </source>
</evidence>
<dbReference type="RefSeq" id="WP_156609324.1">
    <property type="nucleotide sequence ID" value="NZ_WPCU01000005.1"/>
</dbReference>
<feature type="domain" description="Glycine cleavage system P-protein N-terminal" evidence="10">
    <location>
        <begin position="30"/>
        <end position="458"/>
    </location>
</feature>
<dbReference type="AlphaFoldDB" id="A0A6A9UVS7"/>
<name>A0A6A9UVS7_9ACTN</name>
<evidence type="ECO:0000256" key="3">
    <source>
        <dbReference type="ARBA" id="ARBA00010756"/>
    </source>
</evidence>
<evidence type="ECO:0000313" key="12">
    <source>
        <dbReference type="EMBL" id="MVA75795.1"/>
    </source>
</evidence>
<dbReference type="InterPro" id="IPR015422">
    <property type="entry name" value="PyrdxlP-dep_Trfase_small"/>
</dbReference>
<accession>A0A6A9UVS7</accession>
<dbReference type="InterPro" id="IPR020581">
    <property type="entry name" value="GDC_P"/>
</dbReference>
<keyword evidence="13" id="KW-1185">Reference proteome</keyword>
<dbReference type="CDD" id="cd00613">
    <property type="entry name" value="GDC-P"/>
    <property type="match status" value="2"/>
</dbReference>
<dbReference type="FunFam" id="3.90.1150.10:FF:000007">
    <property type="entry name" value="Glycine dehydrogenase (decarboxylating), mitochondrial"/>
    <property type="match status" value="1"/>
</dbReference>